<dbReference type="EMBL" id="SPHZ02000006">
    <property type="protein sequence ID" value="KAF0910506.1"/>
    <property type="molecule type" value="Genomic_DNA"/>
</dbReference>
<gene>
    <name evidence="1" type="ORF">E2562_002957</name>
</gene>
<keyword evidence="2" id="KW-1185">Reference proteome</keyword>
<protein>
    <submittedName>
        <fullName evidence="1">Uncharacterized protein</fullName>
    </submittedName>
</protein>
<dbReference type="OrthoDB" id="10251508at2759"/>
<evidence type="ECO:0000313" key="2">
    <source>
        <dbReference type="Proteomes" id="UP000479710"/>
    </source>
</evidence>
<organism evidence="1 2">
    <name type="scientific">Oryza meyeriana var. granulata</name>
    <dbReference type="NCBI Taxonomy" id="110450"/>
    <lineage>
        <taxon>Eukaryota</taxon>
        <taxon>Viridiplantae</taxon>
        <taxon>Streptophyta</taxon>
        <taxon>Embryophyta</taxon>
        <taxon>Tracheophyta</taxon>
        <taxon>Spermatophyta</taxon>
        <taxon>Magnoliopsida</taxon>
        <taxon>Liliopsida</taxon>
        <taxon>Poales</taxon>
        <taxon>Poaceae</taxon>
        <taxon>BOP clade</taxon>
        <taxon>Oryzoideae</taxon>
        <taxon>Oryzeae</taxon>
        <taxon>Oryzinae</taxon>
        <taxon>Oryza</taxon>
        <taxon>Oryza meyeriana</taxon>
    </lineage>
</organism>
<sequence length="151" mass="16038">MPPETEAASLREAILATSMPGAAAKAVSSVAEFLHRQAGDHPRAFFTDALPSLLFRVFVASPDSPSFIDLAAGDLALAELLASLLSPSRPILTAISAADRHALLRLVFPPERLPDWLRLALSSAAVSSSDEMISPLLAGRVDSELHLLVFE</sequence>
<accession>A0A6G1DDJ6</accession>
<dbReference type="Proteomes" id="UP000479710">
    <property type="component" value="Unassembled WGS sequence"/>
</dbReference>
<evidence type="ECO:0000313" key="1">
    <source>
        <dbReference type="EMBL" id="KAF0910506.1"/>
    </source>
</evidence>
<name>A0A6G1DDJ6_9ORYZ</name>
<dbReference type="PANTHER" id="PTHR31801">
    <property type="entry name" value="ALTERED INHERITANCE OF MITOCHONDRIA PROTEIN 24, MITOCHONDRIAL"/>
    <property type="match status" value="1"/>
</dbReference>
<proteinExistence type="predicted"/>
<dbReference type="PANTHER" id="PTHR31801:SF2">
    <property type="entry name" value="SPHINGOMYELIN PHOSPHODIESTERASE 4"/>
    <property type="match status" value="1"/>
</dbReference>
<comment type="caution">
    <text evidence="1">The sequence shown here is derived from an EMBL/GenBank/DDBJ whole genome shotgun (WGS) entry which is preliminary data.</text>
</comment>
<dbReference type="AlphaFoldDB" id="A0A6G1DDJ6"/>
<reference evidence="1 2" key="1">
    <citation type="submission" date="2019-11" db="EMBL/GenBank/DDBJ databases">
        <title>Whole genome sequence of Oryza granulata.</title>
        <authorList>
            <person name="Li W."/>
        </authorList>
    </citation>
    <scope>NUCLEOTIDE SEQUENCE [LARGE SCALE GENOMIC DNA]</scope>
    <source>
        <strain evidence="2">cv. Menghai</strain>
        <tissue evidence="1">Leaf</tissue>
    </source>
</reference>